<gene>
    <name evidence="3" type="ORF">BX591_102607</name>
</gene>
<feature type="chain" id="PRO_5016465063" description="Putative tail fiber protein gp53-like C-terminal domain-containing protein" evidence="1">
    <location>
        <begin position="20"/>
        <end position="537"/>
    </location>
</feature>
<dbReference type="InterPro" id="IPR011050">
    <property type="entry name" value="Pectin_lyase_fold/virulence"/>
</dbReference>
<dbReference type="RefSeq" id="WP_111929852.1">
    <property type="nucleotide sequence ID" value="NZ_CADFFP010000001.1"/>
</dbReference>
<organism evidence="3 4">
    <name type="scientific">Paraburkholderia bryophila</name>
    <dbReference type="NCBI Taxonomy" id="420952"/>
    <lineage>
        <taxon>Bacteria</taxon>
        <taxon>Pseudomonadati</taxon>
        <taxon>Pseudomonadota</taxon>
        <taxon>Betaproteobacteria</taxon>
        <taxon>Burkholderiales</taxon>
        <taxon>Burkholderiaceae</taxon>
        <taxon>Paraburkholderia</taxon>
    </lineage>
</organism>
<dbReference type="EMBL" id="QLTK01000002">
    <property type="protein sequence ID" value="RAS38311.1"/>
    <property type="molecule type" value="Genomic_DNA"/>
</dbReference>
<dbReference type="Pfam" id="PF21882">
    <property type="entry name" value="Gp53-like_C"/>
    <property type="match status" value="1"/>
</dbReference>
<accession>A0A329CXC6</accession>
<dbReference type="OrthoDB" id="8452262at2"/>
<dbReference type="AlphaFoldDB" id="A0A329CXC6"/>
<reference evidence="3 4" key="1">
    <citation type="submission" date="2018-06" db="EMBL/GenBank/DDBJ databases">
        <title>Genomic Encyclopedia of Type Strains, Phase III (KMG-III): the genomes of soil and plant-associated and newly described type strains.</title>
        <authorList>
            <person name="Whitman W."/>
        </authorList>
    </citation>
    <scope>NUCLEOTIDE SEQUENCE [LARGE SCALE GENOMIC DNA]</scope>
    <source>
        <strain evidence="3 4">LMG 23644</strain>
    </source>
</reference>
<sequence length="537" mass="55561">MKKFILAALWAWAPLMALAQTGTNPTVPTNAALQALSTVTTSTVTRLGFNTAGDVPALTYLASSSACSLNSGAGDNGSQVKSANGLCWIANFPAGPLDVREWGVVANGATTDNTSALQAAWTYGGTVNNDILLPPSDSTNYVKFSQLTAPVGNAGTPASGQGPLSAIRGRGVGQTVLESTVTGSNCAITFNAPTTTYTNAASNRALSDFQLISSASSGTGICLNQITGMELANFNVQQFAMGLVANDAIKIRLDNPQFLGNATAINAGTTGVSNPNQWVIINPYVNSQSATSFLFKNGADIDIYGGDFEDNNTTNSSGNATIEMYGNPLQGRKGLSVFGGYYELNGGSADFLFVQLASDGSGSHSINGVEQARISNTTFVKSAIELVNNYGGSGQTNIDVRGSAFWSSSPYTPNASTPYIKISAPSTANYHITGYDSNYFQKNVEAPEICPINTACMNLPDGHIEEWGQVTSGSTGTGFPVAVTWPLACPNAVDSVATFAVNAGGPYTTGVGVETTTGTTLYAGAAGVAIGWRMLCH</sequence>
<comment type="caution">
    <text evidence="3">The sequence shown here is derived from an EMBL/GenBank/DDBJ whole genome shotgun (WGS) entry which is preliminary data.</text>
</comment>
<protein>
    <recommendedName>
        <fullName evidence="2">Putative tail fiber protein gp53-like C-terminal domain-containing protein</fullName>
    </recommendedName>
</protein>
<feature type="domain" description="Putative tail fiber protein gp53-like C-terminal" evidence="2">
    <location>
        <begin position="459"/>
        <end position="522"/>
    </location>
</feature>
<keyword evidence="1" id="KW-0732">Signal</keyword>
<evidence type="ECO:0000256" key="1">
    <source>
        <dbReference type="SAM" id="SignalP"/>
    </source>
</evidence>
<feature type="signal peptide" evidence="1">
    <location>
        <begin position="1"/>
        <end position="19"/>
    </location>
</feature>
<name>A0A329CXC6_9BURK</name>
<evidence type="ECO:0000259" key="2">
    <source>
        <dbReference type="Pfam" id="PF21882"/>
    </source>
</evidence>
<proteinExistence type="predicted"/>
<evidence type="ECO:0000313" key="4">
    <source>
        <dbReference type="Proteomes" id="UP000248918"/>
    </source>
</evidence>
<evidence type="ECO:0000313" key="3">
    <source>
        <dbReference type="EMBL" id="RAS38311.1"/>
    </source>
</evidence>
<dbReference type="Proteomes" id="UP000248918">
    <property type="component" value="Unassembled WGS sequence"/>
</dbReference>
<dbReference type="InterPro" id="IPR054075">
    <property type="entry name" value="Gp53-like_C"/>
</dbReference>
<dbReference type="SUPFAM" id="SSF51126">
    <property type="entry name" value="Pectin lyase-like"/>
    <property type="match status" value="1"/>
</dbReference>